<reference evidence="3" key="2">
    <citation type="journal article" date="2008" name="Genome Biol.">
        <title>Improved genome assembly and evidence-based global gene model set for the chordate Ciona intestinalis: new insight into intron and operon populations.</title>
        <authorList>
            <person name="Satou Y."/>
            <person name="Mineta K."/>
            <person name="Ogasawara M."/>
            <person name="Sasakura Y."/>
            <person name="Shoguchi E."/>
            <person name="Ueno K."/>
            <person name="Yamada L."/>
            <person name="Matsumoto J."/>
            <person name="Wasserscheid J."/>
            <person name="Dewar K."/>
            <person name="Wiley G.B."/>
            <person name="Macmil S.L."/>
            <person name="Roe B.A."/>
            <person name="Zeller R.W."/>
            <person name="Hastings K.E."/>
            <person name="Lemaire P."/>
            <person name="Lindquist E."/>
            <person name="Endo T."/>
            <person name="Hotta K."/>
            <person name="Inaba K."/>
        </authorList>
    </citation>
    <scope>NUCLEOTIDE SEQUENCE [LARGE SCALE GENOMIC DNA]</scope>
    <source>
        <strain evidence="3">wild type</strain>
    </source>
</reference>
<dbReference type="Ensembl" id="ENSCINT00000035160.1">
    <property type="protein sequence ID" value="ENSCINP00000032985.1"/>
    <property type="gene ID" value="ENSCING00000024711.1"/>
</dbReference>
<accession>H2XTK1</accession>
<proteinExistence type="predicted"/>
<organism evidence="3 4">
    <name type="scientific">Ciona intestinalis</name>
    <name type="common">Transparent sea squirt</name>
    <name type="synonym">Ascidia intestinalis</name>
    <dbReference type="NCBI Taxonomy" id="7719"/>
    <lineage>
        <taxon>Eukaryota</taxon>
        <taxon>Metazoa</taxon>
        <taxon>Chordata</taxon>
        <taxon>Tunicata</taxon>
        <taxon>Ascidiacea</taxon>
        <taxon>Phlebobranchia</taxon>
        <taxon>Cionidae</taxon>
        <taxon>Ciona</taxon>
    </lineage>
</organism>
<gene>
    <name evidence="3" type="primary">LOC101243025</name>
</gene>
<keyword evidence="2" id="KW-0812">Transmembrane</keyword>
<feature type="region of interest" description="Disordered" evidence="1">
    <location>
        <begin position="17"/>
        <end position="36"/>
    </location>
</feature>
<sequence length="128" mass="13880">MATTLANTSGLLGSVSSHVNSSDNHTQNQGHHGTTGSGLTNREILLLSFASLTVFIILVFYSLYRWNKKNISTKSTFKSGLLMRRNHSMEFFAESIAASTVTGVVVPGVLGFDGTMFETHTNPDFLPP</sequence>
<reference evidence="3" key="4">
    <citation type="submission" date="2025-09" db="UniProtKB">
        <authorList>
            <consortium name="Ensembl"/>
        </authorList>
    </citation>
    <scope>IDENTIFICATION</scope>
</reference>
<evidence type="ECO:0000313" key="4">
    <source>
        <dbReference type="Proteomes" id="UP000008144"/>
    </source>
</evidence>
<feature type="compositionally biased region" description="Polar residues" evidence="1">
    <location>
        <begin position="27"/>
        <end position="36"/>
    </location>
</feature>
<evidence type="ECO:0000256" key="2">
    <source>
        <dbReference type="SAM" id="Phobius"/>
    </source>
</evidence>
<dbReference type="Proteomes" id="UP000008144">
    <property type="component" value="Chromosome 11"/>
</dbReference>
<reference evidence="3" key="3">
    <citation type="submission" date="2025-08" db="UniProtKB">
        <authorList>
            <consortium name="Ensembl"/>
        </authorList>
    </citation>
    <scope>IDENTIFICATION</scope>
</reference>
<feature type="transmembrane region" description="Helical" evidence="2">
    <location>
        <begin position="44"/>
        <end position="64"/>
    </location>
</feature>
<dbReference type="AlphaFoldDB" id="H2XTK1"/>
<keyword evidence="2" id="KW-0472">Membrane</keyword>
<evidence type="ECO:0000313" key="3">
    <source>
        <dbReference type="Ensembl" id="ENSCINP00000032985.1"/>
    </source>
</evidence>
<dbReference type="InParanoid" id="H2XTK1"/>
<dbReference type="KEGG" id="cin:101243025"/>
<dbReference type="EMBL" id="EAAA01000746">
    <property type="status" value="NOT_ANNOTATED_CDS"/>
    <property type="molecule type" value="Genomic_DNA"/>
</dbReference>
<dbReference type="RefSeq" id="XP_004226649.1">
    <property type="nucleotide sequence ID" value="XM_004226601.4"/>
</dbReference>
<feature type="transmembrane region" description="Helical" evidence="2">
    <location>
        <begin position="91"/>
        <end position="112"/>
    </location>
</feature>
<keyword evidence="2" id="KW-1133">Transmembrane helix</keyword>
<dbReference type="GeneID" id="101243025"/>
<reference evidence="4" key="1">
    <citation type="journal article" date="2002" name="Science">
        <title>The draft genome of Ciona intestinalis: insights into chordate and vertebrate origins.</title>
        <authorList>
            <person name="Dehal P."/>
            <person name="Satou Y."/>
            <person name="Campbell R.K."/>
            <person name="Chapman J."/>
            <person name="Degnan B."/>
            <person name="De Tomaso A."/>
            <person name="Davidson B."/>
            <person name="Di Gregorio A."/>
            <person name="Gelpke M."/>
            <person name="Goodstein D.M."/>
            <person name="Harafuji N."/>
            <person name="Hastings K.E."/>
            <person name="Ho I."/>
            <person name="Hotta K."/>
            <person name="Huang W."/>
            <person name="Kawashima T."/>
            <person name="Lemaire P."/>
            <person name="Martinez D."/>
            <person name="Meinertzhagen I.A."/>
            <person name="Necula S."/>
            <person name="Nonaka M."/>
            <person name="Putnam N."/>
            <person name="Rash S."/>
            <person name="Saiga H."/>
            <person name="Satake M."/>
            <person name="Terry A."/>
            <person name="Yamada L."/>
            <person name="Wang H.G."/>
            <person name="Awazu S."/>
            <person name="Azumi K."/>
            <person name="Boore J."/>
            <person name="Branno M."/>
            <person name="Chin-Bow S."/>
            <person name="DeSantis R."/>
            <person name="Doyle S."/>
            <person name="Francino P."/>
            <person name="Keys D.N."/>
            <person name="Haga S."/>
            <person name="Hayashi H."/>
            <person name="Hino K."/>
            <person name="Imai K.S."/>
            <person name="Inaba K."/>
            <person name="Kano S."/>
            <person name="Kobayashi K."/>
            <person name="Kobayashi M."/>
            <person name="Lee B.I."/>
            <person name="Makabe K.W."/>
            <person name="Manohar C."/>
            <person name="Matassi G."/>
            <person name="Medina M."/>
            <person name="Mochizuki Y."/>
            <person name="Mount S."/>
            <person name="Morishita T."/>
            <person name="Miura S."/>
            <person name="Nakayama A."/>
            <person name="Nishizaka S."/>
            <person name="Nomoto H."/>
            <person name="Ohta F."/>
            <person name="Oishi K."/>
            <person name="Rigoutsos I."/>
            <person name="Sano M."/>
            <person name="Sasaki A."/>
            <person name="Sasakura Y."/>
            <person name="Shoguchi E."/>
            <person name="Shin-i T."/>
            <person name="Spagnuolo A."/>
            <person name="Stainier D."/>
            <person name="Suzuki M.M."/>
            <person name="Tassy O."/>
            <person name="Takatori N."/>
            <person name="Tokuoka M."/>
            <person name="Yagi K."/>
            <person name="Yoshizaki F."/>
            <person name="Wada S."/>
            <person name="Zhang C."/>
            <person name="Hyatt P.D."/>
            <person name="Larimer F."/>
            <person name="Detter C."/>
            <person name="Doggett N."/>
            <person name="Glavina T."/>
            <person name="Hawkins T."/>
            <person name="Richardson P."/>
            <person name="Lucas S."/>
            <person name="Kohara Y."/>
            <person name="Levine M."/>
            <person name="Satoh N."/>
            <person name="Rokhsar D.S."/>
        </authorList>
    </citation>
    <scope>NUCLEOTIDE SEQUENCE [LARGE SCALE GENOMIC DNA]</scope>
</reference>
<feature type="compositionally biased region" description="Low complexity" evidence="1">
    <location>
        <begin position="17"/>
        <end position="26"/>
    </location>
</feature>
<dbReference type="HOGENOM" id="CLU_1958783_0_0_1"/>
<protein>
    <submittedName>
        <fullName evidence="3">Uncharacterized LOC101243025</fullName>
    </submittedName>
</protein>
<name>H2XTK1_CIOIN</name>
<accession>A0A1W2WRD3</accession>
<evidence type="ECO:0000256" key="1">
    <source>
        <dbReference type="SAM" id="MobiDB-lite"/>
    </source>
</evidence>
<keyword evidence="4" id="KW-1185">Reference proteome</keyword>